<dbReference type="InterPro" id="IPR001647">
    <property type="entry name" value="HTH_TetR"/>
</dbReference>
<dbReference type="SUPFAM" id="SSF46689">
    <property type="entry name" value="Homeodomain-like"/>
    <property type="match status" value="1"/>
</dbReference>
<reference evidence="4 5" key="1">
    <citation type="submission" date="2023-03" db="EMBL/GenBank/DDBJ databases">
        <title>Roseibium porphyridii sp. nov. and Roseibium rhodosorbium sp. nov. isolated from marine algae, Porphyridium cruentum and Rhodosorus marinus, respectively.</title>
        <authorList>
            <person name="Lee M.W."/>
            <person name="Choi B.J."/>
            <person name="Lee J.K."/>
            <person name="Choi D.G."/>
            <person name="Baek J.H."/>
            <person name="Bayburt H."/>
            <person name="Kim J.M."/>
            <person name="Han D.M."/>
            <person name="Kim K.H."/>
            <person name="Jeon C.O."/>
        </authorList>
    </citation>
    <scope>NUCLEOTIDE SEQUENCE [LARGE SCALE GENOMIC DNA]</scope>
    <source>
        <strain evidence="4 5">KMA01</strain>
    </source>
</reference>
<evidence type="ECO:0000259" key="3">
    <source>
        <dbReference type="PROSITE" id="PS50977"/>
    </source>
</evidence>
<keyword evidence="5" id="KW-1185">Reference proteome</keyword>
<name>A0ABY8F5R2_9HYPH</name>
<evidence type="ECO:0000256" key="1">
    <source>
        <dbReference type="ARBA" id="ARBA00023125"/>
    </source>
</evidence>
<dbReference type="PANTHER" id="PTHR30055:SF223">
    <property type="entry name" value="HTH-TYPE TRANSCRIPTIONAL REGULATOR UIDR"/>
    <property type="match status" value="1"/>
</dbReference>
<evidence type="ECO:0000256" key="2">
    <source>
        <dbReference type="PROSITE-ProRule" id="PRU00335"/>
    </source>
</evidence>
<dbReference type="RefSeq" id="WP_265682800.1">
    <property type="nucleotide sequence ID" value="NZ_CP120863.1"/>
</dbReference>
<dbReference type="PANTHER" id="PTHR30055">
    <property type="entry name" value="HTH-TYPE TRANSCRIPTIONAL REGULATOR RUTR"/>
    <property type="match status" value="1"/>
</dbReference>
<feature type="DNA-binding region" description="H-T-H motif" evidence="2">
    <location>
        <begin position="39"/>
        <end position="58"/>
    </location>
</feature>
<feature type="domain" description="HTH tetR-type" evidence="3">
    <location>
        <begin position="16"/>
        <end position="76"/>
    </location>
</feature>
<evidence type="ECO:0000313" key="5">
    <source>
        <dbReference type="Proteomes" id="UP001209803"/>
    </source>
</evidence>
<sequence>MMEKKPELSPREEKTARRRRLIIEAAATLFILKGFHQTGMRDIAGQAEISLGNLYNHFKGKHEIIAAISEIEAADMEPLLSRLESAPVSDSAALIEFAEAYFAVSSSPANAALSAEIVAEIFRNPDIGKVFSGTRKRLIDALEGHVPDHYSKRTATAGLVLDLIERAGQSAVGTSDVSQSDIKAALLEVIGRLIDRS</sequence>
<keyword evidence="1 2" id="KW-0238">DNA-binding</keyword>
<proteinExistence type="predicted"/>
<protein>
    <submittedName>
        <fullName evidence="4">TetR/AcrR family transcriptional regulator</fullName>
    </submittedName>
</protein>
<dbReference type="InterPro" id="IPR009057">
    <property type="entry name" value="Homeodomain-like_sf"/>
</dbReference>
<organism evidence="4 5">
    <name type="scientific">Roseibium porphyridii</name>
    <dbReference type="NCBI Taxonomy" id="2866279"/>
    <lineage>
        <taxon>Bacteria</taxon>
        <taxon>Pseudomonadati</taxon>
        <taxon>Pseudomonadota</taxon>
        <taxon>Alphaproteobacteria</taxon>
        <taxon>Hyphomicrobiales</taxon>
        <taxon>Stappiaceae</taxon>
        <taxon>Roseibium</taxon>
    </lineage>
</organism>
<evidence type="ECO:0000313" key="4">
    <source>
        <dbReference type="EMBL" id="WFE90721.1"/>
    </source>
</evidence>
<dbReference type="PROSITE" id="PS50977">
    <property type="entry name" value="HTH_TETR_2"/>
    <property type="match status" value="1"/>
</dbReference>
<gene>
    <name evidence="4" type="ORF">K1718_05070</name>
</gene>
<dbReference type="InterPro" id="IPR050109">
    <property type="entry name" value="HTH-type_TetR-like_transc_reg"/>
</dbReference>
<dbReference type="Gene3D" id="1.10.357.10">
    <property type="entry name" value="Tetracycline Repressor, domain 2"/>
    <property type="match status" value="1"/>
</dbReference>
<accession>A0ABY8F5R2</accession>
<dbReference type="PRINTS" id="PR00455">
    <property type="entry name" value="HTHTETR"/>
</dbReference>
<dbReference type="Proteomes" id="UP001209803">
    <property type="component" value="Chromosome"/>
</dbReference>
<dbReference type="Pfam" id="PF00440">
    <property type="entry name" value="TetR_N"/>
    <property type="match status" value="1"/>
</dbReference>
<dbReference type="EMBL" id="CP120863">
    <property type="protein sequence ID" value="WFE90721.1"/>
    <property type="molecule type" value="Genomic_DNA"/>
</dbReference>